<keyword evidence="4" id="KW-0479">Metal-binding</keyword>
<comment type="subcellular location">
    <subcellularLocation>
        <location evidence="1">Cytoplasm</location>
    </subcellularLocation>
</comment>
<dbReference type="EMBL" id="BAABGZ010000072">
    <property type="protein sequence ID" value="GAA4364646.1"/>
    <property type="molecule type" value="Genomic_DNA"/>
</dbReference>
<dbReference type="SUPFAM" id="SSF56784">
    <property type="entry name" value="HAD-like"/>
    <property type="match status" value="1"/>
</dbReference>
<dbReference type="InterPro" id="IPR004446">
    <property type="entry name" value="Heptose_bisP_phosphatase"/>
</dbReference>
<evidence type="ECO:0000256" key="6">
    <source>
        <dbReference type="ARBA" id="ARBA00023277"/>
    </source>
</evidence>
<evidence type="ECO:0000256" key="3">
    <source>
        <dbReference type="ARBA" id="ARBA00022490"/>
    </source>
</evidence>
<keyword evidence="5" id="KW-0378">Hydrolase</keyword>
<evidence type="ECO:0000256" key="2">
    <source>
        <dbReference type="ARBA" id="ARBA00005628"/>
    </source>
</evidence>
<evidence type="ECO:0000313" key="9">
    <source>
        <dbReference type="Proteomes" id="UP001501153"/>
    </source>
</evidence>
<dbReference type="PANTHER" id="PTHR42891:SF1">
    <property type="entry name" value="D-GLYCERO-BETA-D-MANNO-HEPTOSE-1,7-BISPHOSPHATE 7-PHOSPHATASE"/>
    <property type="match status" value="1"/>
</dbReference>
<dbReference type="RefSeq" id="WP_345237341.1">
    <property type="nucleotide sequence ID" value="NZ_BAABGZ010000072.1"/>
</dbReference>
<dbReference type="CDD" id="cd07503">
    <property type="entry name" value="HAD_HisB-N"/>
    <property type="match status" value="1"/>
</dbReference>
<dbReference type="Proteomes" id="UP001501153">
    <property type="component" value="Unassembled WGS sequence"/>
</dbReference>
<dbReference type="PANTHER" id="PTHR42891">
    <property type="entry name" value="D-GLYCERO-BETA-D-MANNO-HEPTOSE-1,7-BISPHOSPHATE 7-PHOSPHATASE"/>
    <property type="match status" value="1"/>
</dbReference>
<evidence type="ECO:0000256" key="7">
    <source>
        <dbReference type="ARBA" id="ARBA00031828"/>
    </source>
</evidence>
<keyword evidence="9" id="KW-1185">Reference proteome</keyword>
<evidence type="ECO:0000256" key="1">
    <source>
        <dbReference type="ARBA" id="ARBA00004496"/>
    </source>
</evidence>
<reference evidence="9" key="1">
    <citation type="journal article" date="2019" name="Int. J. Syst. Evol. Microbiol.">
        <title>The Global Catalogue of Microorganisms (GCM) 10K type strain sequencing project: providing services to taxonomists for standard genome sequencing and annotation.</title>
        <authorList>
            <consortium name="The Broad Institute Genomics Platform"/>
            <consortium name="The Broad Institute Genome Sequencing Center for Infectious Disease"/>
            <person name="Wu L."/>
            <person name="Ma J."/>
        </authorList>
    </citation>
    <scope>NUCLEOTIDE SEQUENCE [LARGE SCALE GENOMIC DNA]</scope>
    <source>
        <strain evidence="9">JCM 17923</strain>
    </source>
</reference>
<comment type="caution">
    <text evidence="8">The sequence shown here is derived from an EMBL/GenBank/DDBJ whole genome shotgun (WGS) entry which is preliminary data.</text>
</comment>
<dbReference type="Gene3D" id="3.40.50.1000">
    <property type="entry name" value="HAD superfamily/HAD-like"/>
    <property type="match status" value="1"/>
</dbReference>
<keyword evidence="6" id="KW-0119">Carbohydrate metabolism</keyword>
<dbReference type="InterPro" id="IPR023214">
    <property type="entry name" value="HAD_sf"/>
</dbReference>
<dbReference type="Pfam" id="PF00702">
    <property type="entry name" value="Hydrolase"/>
    <property type="match status" value="1"/>
</dbReference>
<dbReference type="NCBIfam" id="TIGR01662">
    <property type="entry name" value="HAD-SF-IIIA"/>
    <property type="match status" value="1"/>
</dbReference>
<accession>A0ABP8INW2</accession>
<protein>
    <recommendedName>
        <fullName evidence="7">D,D-heptose 1,7-bisphosphate phosphatase</fullName>
    </recommendedName>
</protein>
<sequence>MKPTNKAVFLDRDGVLNEEIGTYVWEPEKFIICPGVPESLTRLKAAGYRLIVVTNQAGIAKKLYTAAEVQACHAKLQAACGGIIDALYFADAHPSVSESILRKPDSGMLEKAIARFDLDVAQCWIVGDRLRDMEAGAKVDVRGILVGHQTGPVEFAPYVQNLQAATDVILAEAEAPLLLAWRMYPEPNGTGYHAEDLDTEEKVQHLFDYCQVLEASILDEGWQFLLQHYGIERLYQINKKSGWHDADDVKEYQSFLPNHLFSELE</sequence>
<evidence type="ECO:0000313" key="8">
    <source>
        <dbReference type="EMBL" id="GAA4364646.1"/>
    </source>
</evidence>
<dbReference type="InterPro" id="IPR006543">
    <property type="entry name" value="Histidinol-phos"/>
</dbReference>
<organism evidence="8 9">
    <name type="scientific">Hymenobacter saemangeumensis</name>
    <dbReference type="NCBI Taxonomy" id="1084522"/>
    <lineage>
        <taxon>Bacteria</taxon>
        <taxon>Pseudomonadati</taxon>
        <taxon>Bacteroidota</taxon>
        <taxon>Cytophagia</taxon>
        <taxon>Cytophagales</taxon>
        <taxon>Hymenobacteraceae</taxon>
        <taxon>Hymenobacter</taxon>
    </lineage>
</organism>
<dbReference type="NCBIfam" id="TIGR01656">
    <property type="entry name" value="Histidinol-ppas"/>
    <property type="match status" value="1"/>
</dbReference>
<gene>
    <name evidence="8" type="ORF">GCM10023185_34340</name>
</gene>
<evidence type="ECO:0000256" key="5">
    <source>
        <dbReference type="ARBA" id="ARBA00022801"/>
    </source>
</evidence>
<comment type="similarity">
    <text evidence="2">Belongs to the GmhB family.</text>
</comment>
<dbReference type="InterPro" id="IPR036412">
    <property type="entry name" value="HAD-like_sf"/>
</dbReference>
<name>A0ABP8INW2_9BACT</name>
<proteinExistence type="inferred from homology"/>
<keyword evidence="3" id="KW-0963">Cytoplasm</keyword>
<dbReference type="InterPro" id="IPR006549">
    <property type="entry name" value="HAD-SF_hydro_IIIA"/>
</dbReference>
<evidence type="ECO:0000256" key="4">
    <source>
        <dbReference type="ARBA" id="ARBA00022723"/>
    </source>
</evidence>